<organism evidence="6 7">
    <name type="scientific">Abyssibacter profundi</name>
    <dbReference type="NCBI Taxonomy" id="2182787"/>
    <lineage>
        <taxon>Bacteria</taxon>
        <taxon>Pseudomonadati</taxon>
        <taxon>Pseudomonadota</taxon>
        <taxon>Gammaproteobacteria</taxon>
        <taxon>Chromatiales</taxon>
        <taxon>Oceanococcaceae</taxon>
        <taxon>Abyssibacter</taxon>
    </lineage>
</organism>
<dbReference type="Pfam" id="PF02412">
    <property type="entry name" value="TSP_3"/>
    <property type="match status" value="2"/>
</dbReference>
<feature type="compositionally biased region" description="Acidic residues" evidence="3">
    <location>
        <begin position="664"/>
        <end position="674"/>
    </location>
</feature>
<evidence type="ECO:0000313" key="6">
    <source>
        <dbReference type="EMBL" id="PWN57479.1"/>
    </source>
</evidence>
<feature type="domain" description="PKD" evidence="5">
    <location>
        <begin position="851"/>
        <end position="935"/>
    </location>
</feature>
<dbReference type="InterPro" id="IPR022409">
    <property type="entry name" value="PKD/Chitinase_dom"/>
</dbReference>
<name>A0A363UPX7_9GAMM</name>
<dbReference type="GO" id="GO:0007155">
    <property type="term" value="P:cell adhesion"/>
    <property type="evidence" value="ECO:0007669"/>
    <property type="project" value="InterPro"/>
</dbReference>
<gene>
    <name evidence="6" type="ORF">DEH80_03045</name>
</gene>
<evidence type="ECO:0000256" key="2">
    <source>
        <dbReference type="ARBA" id="ARBA00022837"/>
    </source>
</evidence>
<evidence type="ECO:0000256" key="3">
    <source>
        <dbReference type="SAM" id="MobiDB-lite"/>
    </source>
</evidence>
<feature type="domain" description="PKD" evidence="5">
    <location>
        <begin position="783"/>
        <end position="842"/>
    </location>
</feature>
<dbReference type="GO" id="GO:0016787">
    <property type="term" value="F:hydrolase activity"/>
    <property type="evidence" value="ECO:0007669"/>
    <property type="project" value="InterPro"/>
</dbReference>
<dbReference type="Gene3D" id="4.10.1080.10">
    <property type="entry name" value="TSP type-3 repeat"/>
    <property type="match status" value="1"/>
</dbReference>
<keyword evidence="1 4" id="KW-0732">Signal</keyword>
<dbReference type="AlphaFoldDB" id="A0A363UPX7"/>
<dbReference type="InterPro" id="IPR017897">
    <property type="entry name" value="Thrombospondin_3_rpt"/>
</dbReference>
<dbReference type="PANTHER" id="PTHR10199">
    <property type="entry name" value="THROMBOSPONDIN"/>
    <property type="match status" value="1"/>
</dbReference>
<dbReference type="PROSITE" id="PS50093">
    <property type="entry name" value="PKD"/>
    <property type="match status" value="2"/>
</dbReference>
<dbReference type="PROSITE" id="PS51257">
    <property type="entry name" value="PROKAR_LIPOPROTEIN"/>
    <property type="match status" value="1"/>
</dbReference>
<dbReference type="EMBL" id="QEQK01000002">
    <property type="protein sequence ID" value="PWN57479.1"/>
    <property type="molecule type" value="Genomic_DNA"/>
</dbReference>
<evidence type="ECO:0000259" key="5">
    <source>
        <dbReference type="PROSITE" id="PS50093"/>
    </source>
</evidence>
<keyword evidence="7" id="KW-1185">Reference proteome</keyword>
<evidence type="ECO:0000256" key="4">
    <source>
        <dbReference type="SAM" id="SignalP"/>
    </source>
</evidence>
<dbReference type="SMART" id="SM00089">
    <property type="entry name" value="PKD"/>
    <property type="match status" value="2"/>
</dbReference>
<dbReference type="Gene3D" id="3.40.50.1820">
    <property type="entry name" value="alpha/beta hydrolase"/>
    <property type="match status" value="1"/>
</dbReference>
<dbReference type="Pfam" id="PF02129">
    <property type="entry name" value="Peptidase_S15"/>
    <property type="match status" value="1"/>
</dbReference>
<dbReference type="PANTHER" id="PTHR10199:SF100">
    <property type="entry name" value="THROMBOSPONDIN, ISOFORM A"/>
    <property type="match status" value="1"/>
</dbReference>
<dbReference type="PROSITE" id="PS51234">
    <property type="entry name" value="TSP3"/>
    <property type="match status" value="1"/>
</dbReference>
<proteinExistence type="predicted"/>
<dbReference type="SUPFAM" id="SSF53474">
    <property type="entry name" value="alpha/beta-Hydrolases"/>
    <property type="match status" value="1"/>
</dbReference>
<feature type="region of interest" description="Disordered" evidence="3">
    <location>
        <begin position="662"/>
        <end position="735"/>
    </location>
</feature>
<dbReference type="SUPFAM" id="SSF49299">
    <property type="entry name" value="PKD domain"/>
    <property type="match status" value="2"/>
</dbReference>
<dbReference type="CDD" id="cd00146">
    <property type="entry name" value="PKD"/>
    <property type="match status" value="2"/>
</dbReference>
<comment type="caution">
    <text evidence="6">The sequence shown here is derived from an EMBL/GenBank/DDBJ whole genome shotgun (WGS) entry which is preliminary data.</text>
</comment>
<protein>
    <recommendedName>
        <fullName evidence="5">PKD domain-containing protein</fullName>
    </recommendedName>
</protein>
<dbReference type="Gene3D" id="2.60.40.10">
    <property type="entry name" value="Immunoglobulins"/>
    <property type="match status" value="2"/>
</dbReference>
<dbReference type="Pfam" id="PF18911">
    <property type="entry name" value="PKD_4"/>
    <property type="match status" value="1"/>
</dbReference>
<dbReference type="InterPro" id="IPR000601">
    <property type="entry name" value="PKD_dom"/>
</dbReference>
<keyword evidence="2" id="KW-0106">Calcium</keyword>
<feature type="chain" id="PRO_5016792687" description="PKD domain-containing protein" evidence="4">
    <location>
        <begin position="24"/>
        <end position="976"/>
    </location>
</feature>
<dbReference type="InterPro" id="IPR029058">
    <property type="entry name" value="AB_hydrolase_fold"/>
</dbReference>
<dbReference type="Pfam" id="PF00801">
    <property type="entry name" value="PKD"/>
    <property type="match status" value="1"/>
</dbReference>
<dbReference type="SUPFAM" id="SSF103647">
    <property type="entry name" value="TSP type-3 repeat"/>
    <property type="match status" value="1"/>
</dbReference>
<reference evidence="6 7" key="1">
    <citation type="submission" date="2018-05" db="EMBL/GenBank/DDBJ databases">
        <title>Abyssibacter profundi OUC007T gen. nov., sp. nov, a marine bacterium isolated from seawater of the Mariana Trench.</title>
        <authorList>
            <person name="Zhou S."/>
        </authorList>
    </citation>
    <scope>NUCLEOTIDE SEQUENCE [LARGE SCALE GENOMIC DNA]</scope>
    <source>
        <strain evidence="6 7">OUC007</strain>
    </source>
</reference>
<accession>A0A363UPX7</accession>
<feature type="signal peptide" evidence="4">
    <location>
        <begin position="1"/>
        <end position="23"/>
    </location>
</feature>
<dbReference type="Proteomes" id="UP000251800">
    <property type="component" value="Unassembled WGS sequence"/>
</dbReference>
<sequence length="976" mass="102233">MKHLHLGVAMGAALSCLAAVGHAQDLPGSESPAPVVNASCETDTETTGGRHYHVVLEAPDGFANSFEVFEPDSIDCANASNGAHPLILQGHGYGGSRNTADNGFSSYRASGYAVISIDQRGFGESGGTVRTMDPEAEGQYLNQILDWAEQNLDYLAWRDESTGQWTSRAETSTPDGANLVVGATGGSYGGGYQLLLLMTDAKKRLDVLQPDITWHDLRYALNPGDTVKTLWSLALVGIGEASGNASLDLALAALGQQSDPFAGPLLGDGQDPFIKETVVRGASLNEFPRAALDWFRYHSLSHWCEANNLPFRPYVPYGPDAVPMGFAGANPVPATGSDGRAGLGDFLVGPVSSDYLDGVDIFITQGMPDTLFTLTEAWWNTQCLAAAGANVTLSTHNGGHVLPFAQAPDSQASESGSCAFDRQQIFDDLLRGNGTDSGVNTVCFALGDDTSVTIAEADVLAPQPEQGFEGGEKPGFTRIDVPATTVRNGTLGITGIAGNLPAEVPLGTVAEEGLLMGLPHLDVTISSLAGGNEAVQDCSAPLVPTARLGCDSITYVGLGLRKAGSQVPNYPLIDDQLHPIRGLGTHSVDLVGVAERLEVGDELALLFFPQHTQFFGSFSRDATIPAVSITGSVALPIYDLAEDGSPDVTRAAAVLGGDVVPLDSDGDGVADEQDNCPMVSNPGQDDTDGDGTGDACDSQDDTDSDNDGVRDEIDNCPSTPNPDQDPAACENGNEPGEDIVAVMTVNGQQTSMVEAEAPFTVEFNAQDSGYSNRDNIESDGFMYQFVFGDEASAEEFMPATTSETATHTYDKAGTYHAYVVVSDADGKADQSEITVIRTTLTVTVTNPDNGTVAQLSIDRSEGPAPLRVEFDGSASFAAQGRNIVSYAFDFGDGSSVEGTDSIVVHTYTRAGEFEPSLTVTDDQGGTSQAKITVAVAPTPGGEPNNPAERNSSGGSGSLGWLSVLVLLLAGLRRRWV</sequence>
<evidence type="ECO:0000313" key="7">
    <source>
        <dbReference type="Proteomes" id="UP000251800"/>
    </source>
</evidence>
<dbReference type="InterPro" id="IPR000383">
    <property type="entry name" value="Xaa-Pro-like_dom"/>
</dbReference>
<evidence type="ECO:0000256" key="1">
    <source>
        <dbReference type="ARBA" id="ARBA00022729"/>
    </source>
</evidence>
<dbReference type="InterPro" id="IPR013783">
    <property type="entry name" value="Ig-like_fold"/>
</dbReference>
<feature type="compositionally biased region" description="Acidic residues" evidence="3">
    <location>
        <begin position="685"/>
        <end position="706"/>
    </location>
</feature>
<dbReference type="GO" id="GO:0005509">
    <property type="term" value="F:calcium ion binding"/>
    <property type="evidence" value="ECO:0007669"/>
    <property type="project" value="InterPro"/>
</dbReference>
<dbReference type="InterPro" id="IPR028974">
    <property type="entry name" value="TSP_type-3_rpt"/>
</dbReference>
<dbReference type="InterPro" id="IPR035986">
    <property type="entry name" value="PKD_dom_sf"/>
</dbReference>
<dbReference type="OrthoDB" id="9804819at2"/>
<dbReference type="RefSeq" id="WP_109718983.1">
    <property type="nucleotide sequence ID" value="NZ_QEQK01000002.1"/>
</dbReference>
<dbReference type="InterPro" id="IPR003367">
    <property type="entry name" value="Thrombospondin_3-like_rpt"/>
</dbReference>